<proteinExistence type="predicted"/>
<evidence type="ECO:0000259" key="2">
    <source>
        <dbReference type="Pfam" id="PF00651"/>
    </source>
</evidence>
<dbReference type="AlphaFoldDB" id="A0A914QEJ2"/>
<dbReference type="Gene3D" id="3.30.710.10">
    <property type="entry name" value="Potassium Channel Kv1.1, Chain A"/>
    <property type="match status" value="1"/>
</dbReference>
<sequence>MIPDALNNFRTLLMFLYTGNINTVNSNNETLLNLVKLLQVPELEEQLRAICEAKATSNIYAQYFLQAQLASSSSSPPNFGMSLTSMTPNLPSPLEANDAASFDR</sequence>
<keyword evidence="3" id="KW-1185">Reference proteome</keyword>
<dbReference type="WBParaSite" id="PDA_v2.g25619.t1">
    <property type="protein sequence ID" value="PDA_v2.g25619.t1"/>
    <property type="gene ID" value="PDA_v2.g25619"/>
</dbReference>
<evidence type="ECO:0000313" key="4">
    <source>
        <dbReference type="WBParaSite" id="PDA_v2.g25619.t1"/>
    </source>
</evidence>
<evidence type="ECO:0000313" key="3">
    <source>
        <dbReference type="Proteomes" id="UP000887578"/>
    </source>
</evidence>
<reference evidence="4" key="1">
    <citation type="submission" date="2022-11" db="UniProtKB">
        <authorList>
            <consortium name="WormBaseParasite"/>
        </authorList>
    </citation>
    <scope>IDENTIFICATION</scope>
</reference>
<feature type="domain" description="BTB" evidence="2">
    <location>
        <begin position="7"/>
        <end position="52"/>
    </location>
</feature>
<organism evidence="3 4">
    <name type="scientific">Panagrolaimus davidi</name>
    <dbReference type="NCBI Taxonomy" id="227884"/>
    <lineage>
        <taxon>Eukaryota</taxon>
        <taxon>Metazoa</taxon>
        <taxon>Ecdysozoa</taxon>
        <taxon>Nematoda</taxon>
        <taxon>Chromadorea</taxon>
        <taxon>Rhabditida</taxon>
        <taxon>Tylenchina</taxon>
        <taxon>Panagrolaimomorpha</taxon>
        <taxon>Panagrolaimoidea</taxon>
        <taxon>Panagrolaimidae</taxon>
        <taxon>Panagrolaimus</taxon>
    </lineage>
</organism>
<protein>
    <submittedName>
        <fullName evidence="4">BTB domain-containing protein</fullName>
    </submittedName>
</protein>
<dbReference type="InterPro" id="IPR000210">
    <property type="entry name" value="BTB/POZ_dom"/>
</dbReference>
<evidence type="ECO:0000256" key="1">
    <source>
        <dbReference type="SAM" id="MobiDB-lite"/>
    </source>
</evidence>
<feature type="region of interest" description="Disordered" evidence="1">
    <location>
        <begin position="71"/>
        <end position="104"/>
    </location>
</feature>
<dbReference type="Proteomes" id="UP000887578">
    <property type="component" value="Unplaced"/>
</dbReference>
<name>A0A914QEJ2_9BILA</name>
<dbReference type="Pfam" id="PF00651">
    <property type="entry name" value="BTB"/>
    <property type="match status" value="1"/>
</dbReference>
<dbReference type="InterPro" id="IPR011333">
    <property type="entry name" value="SKP1/BTB/POZ_sf"/>
</dbReference>
<accession>A0A914QEJ2</accession>